<name>A0A9N9EQN9_9GLOM</name>
<proteinExistence type="predicted"/>
<sequence>NSTDSLDNIEILSTDLFYELMNYLNFDFKSKSKSKSELLQLQLAKISIRDQIENTMEFIRVNV</sequence>
<comment type="caution">
    <text evidence="1">The sequence shown here is derived from an EMBL/GenBank/DDBJ whole genome shotgun (WGS) entry which is preliminary data.</text>
</comment>
<evidence type="ECO:0000313" key="1">
    <source>
        <dbReference type="EMBL" id="CAG8690410.1"/>
    </source>
</evidence>
<reference evidence="1" key="1">
    <citation type="submission" date="2021-06" db="EMBL/GenBank/DDBJ databases">
        <authorList>
            <person name="Kallberg Y."/>
            <person name="Tangrot J."/>
            <person name="Rosling A."/>
        </authorList>
    </citation>
    <scope>NUCLEOTIDE SEQUENCE</scope>
    <source>
        <strain evidence="1">IN212</strain>
    </source>
</reference>
<organism evidence="1 2">
    <name type="scientific">Racocetra fulgida</name>
    <dbReference type="NCBI Taxonomy" id="60492"/>
    <lineage>
        <taxon>Eukaryota</taxon>
        <taxon>Fungi</taxon>
        <taxon>Fungi incertae sedis</taxon>
        <taxon>Mucoromycota</taxon>
        <taxon>Glomeromycotina</taxon>
        <taxon>Glomeromycetes</taxon>
        <taxon>Diversisporales</taxon>
        <taxon>Gigasporaceae</taxon>
        <taxon>Racocetra</taxon>
    </lineage>
</organism>
<dbReference type="EMBL" id="CAJVPZ010018805">
    <property type="protein sequence ID" value="CAG8690410.1"/>
    <property type="molecule type" value="Genomic_DNA"/>
</dbReference>
<feature type="non-terminal residue" evidence="1">
    <location>
        <position position="63"/>
    </location>
</feature>
<dbReference type="Proteomes" id="UP000789396">
    <property type="component" value="Unassembled WGS sequence"/>
</dbReference>
<evidence type="ECO:0000313" key="2">
    <source>
        <dbReference type="Proteomes" id="UP000789396"/>
    </source>
</evidence>
<accession>A0A9N9EQN9</accession>
<dbReference type="AlphaFoldDB" id="A0A9N9EQN9"/>
<keyword evidence="2" id="KW-1185">Reference proteome</keyword>
<gene>
    <name evidence="1" type="ORF">RFULGI_LOCUS9976</name>
</gene>
<protein>
    <submittedName>
        <fullName evidence="1">4091_t:CDS:1</fullName>
    </submittedName>
</protein>